<dbReference type="PANTHER" id="PTHR34984:SF1">
    <property type="entry name" value="CARBON STORAGE REGULATOR"/>
    <property type="match status" value="1"/>
</dbReference>
<dbReference type="HAMAP" id="MF_00167">
    <property type="entry name" value="CsrA"/>
    <property type="match status" value="1"/>
</dbReference>
<proteinExistence type="inferred from homology"/>
<dbReference type="Gene3D" id="2.60.40.4380">
    <property type="entry name" value="Translational regulator CsrA"/>
    <property type="match status" value="1"/>
</dbReference>
<evidence type="ECO:0000313" key="6">
    <source>
        <dbReference type="EMBL" id="KEF40328.1"/>
    </source>
</evidence>
<dbReference type="NCBIfam" id="TIGR00202">
    <property type="entry name" value="csrA"/>
    <property type="match status" value="1"/>
</dbReference>
<evidence type="ECO:0000256" key="3">
    <source>
        <dbReference type="ARBA" id="ARBA00022845"/>
    </source>
</evidence>
<dbReference type="GO" id="GO:0048027">
    <property type="term" value="F:mRNA 5'-UTR binding"/>
    <property type="evidence" value="ECO:0007669"/>
    <property type="project" value="UniProtKB-UniRule"/>
</dbReference>
<comment type="similarity">
    <text evidence="5">Belongs to the CsrA/RsmA family.</text>
</comment>
<dbReference type="GO" id="GO:0006109">
    <property type="term" value="P:regulation of carbohydrate metabolic process"/>
    <property type="evidence" value="ECO:0007669"/>
    <property type="project" value="InterPro"/>
</dbReference>
<dbReference type="GO" id="GO:0005829">
    <property type="term" value="C:cytosol"/>
    <property type="evidence" value="ECO:0007669"/>
    <property type="project" value="TreeGrafter"/>
</dbReference>
<dbReference type="EMBL" id="JJRY01000001">
    <property type="protein sequence ID" value="KEF40328.1"/>
    <property type="molecule type" value="Genomic_DNA"/>
</dbReference>
<keyword evidence="5" id="KW-1005">Bacterial flagellum biogenesis</keyword>
<evidence type="ECO:0000313" key="7">
    <source>
        <dbReference type="Proteomes" id="UP000027936"/>
    </source>
</evidence>
<dbReference type="InterPro" id="IPR003751">
    <property type="entry name" value="CsrA"/>
</dbReference>
<keyword evidence="4 5" id="KW-0694">RNA-binding</keyword>
<dbReference type="RefSeq" id="WP_035192730.1">
    <property type="nucleotide sequence ID" value="NZ_JJRY01000001.1"/>
</dbReference>
<keyword evidence="1 5" id="KW-0963">Cytoplasm</keyword>
<sequence>MLVLTRKPNQSIQIGDDIELTILSVEGDQVKIGINAPRQIEIHRKEIYLAIQEENNQAASEVSIDSLKGLSLQIRKK</sequence>
<evidence type="ECO:0000256" key="4">
    <source>
        <dbReference type="ARBA" id="ARBA00022884"/>
    </source>
</evidence>
<dbReference type="GO" id="GO:0006402">
    <property type="term" value="P:mRNA catabolic process"/>
    <property type="evidence" value="ECO:0007669"/>
    <property type="project" value="InterPro"/>
</dbReference>
<organism evidence="6 7">
    <name type="scientific">Schinkia azotoformans MEV2011</name>
    <dbReference type="NCBI Taxonomy" id="1348973"/>
    <lineage>
        <taxon>Bacteria</taxon>
        <taxon>Bacillati</taxon>
        <taxon>Bacillota</taxon>
        <taxon>Bacilli</taxon>
        <taxon>Bacillales</taxon>
        <taxon>Bacillaceae</taxon>
        <taxon>Calidifontibacillus/Schinkia group</taxon>
        <taxon>Schinkia</taxon>
    </lineage>
</organism>
<dbReference type="InterPro" id="IPR036107">
    <property type="entry name" value="CsrA_sf"/>
</dbReference>
<reference evidence="6 7" key="1">
    <citation type="submission" date="2014-04" db="EMBL/GenBank/DDBJ databases">
        <title>Draft genome sequence of Bacillus azotoformans MEV2011, a (co-) denitrifying strain unable to grow in the presence of oxygen.</title>
        <authorList>
            <person name="Nielsen M."/>
            <person name="Schreiber L."/>
            <person name="Finster K."/>
            <person name="Schramm A."/>
        </authorList>
    </citation>
    <scope>NUCLEOTIDE SEQUENCE [LARGE SCALE GENOMIC DNA]</scope>
    <source>
        <strain evidence="6 7">MEV2011</strain>
    </source>
</reference>
<keyword evidence="3 5" id="KW-0810">Translation regulation</keyword>
<keyword evidence="2 5" id="KW-0678">Repressor</keyword>
<dbReference type="FunFam" id="2.60.40.4380:FF:000002">
    <property type="entry name" value="Translational regulator CsrA"/>
    <property type="match status" value="1"/>
</dbReference>
<comment type="subunit">
    <text evidence="5">Homodimer; the beta-strands of each monomer intercalate to form a hydrophobic core, while the alpha-helices form wings that extend away from the core.</text>
</comment>
<evidence type="ECO:0000256" key="5">
    <source>
        <dbReference type="HAMAP-Rule" id="MF_00167"/>
    </source>
</evidence>
<dbReference type="PATRIC" id="fig|1348973.3.peg.342"/>
<comment type="function">
    <text evidence="5">A translational regulator that binds mRNA to regulate translation initiation and/or mRNA stability. Usually binds in the 5'-UTR at or near the Shine-Dalgarno sequence preventing ribosome-binding, thus repressing translation. Its main target seems to be the major flagellin gene, while its function is anatagonized by FliW.</text>
</comment>
<name>A0A072NTV1_SCHAZ</name>
<dbReference type="OrthoDB" id="9809061at2"/>
<dbReference type="AlphaFoldDB" id="A0A072NTV1"/>
<gene>
    <name evidence="5" type="primary">csrA</name>
    <name evidence="6" type="ORF">M670_00354</name>
</gene>
<evidence type="ECO:0000256" key="1">
    <source>
        <dbReference type="ARBA" id="ARBA00022490"/>
    </source>
</evidence>
<comment type="caution">
    <text evidence="6">The sequence shown here is derived from an EMBL/GenBank/DDBJ whole genome shotgun (WGS) entry which is preliminary data.</text>
</comment>
<dbReference type="GO" id="GO:0045947">
    <property type="term" value="P:negative regulation of translational initiation"/>
    <property type="evidence" value="ECO:0007669"/>
    <property type="project" value="UniProtKB-UniRule"/>
</dbReference>
<dbReference type="Proteomes" id="UP000027936">
    <property type="component" value="Unassembled WGS sequence"/>
</dbReference>
<dbReference type="SUPFAM" id="SSF117130">
    <property type="entry name" value="CsrA-like"/>
    <property type="match status" value="1"/>
</dbReference>
<comment type="subcellular location">
    <subcellularLocation>
        <location evidence="5">Cytoplasm</location>
    </subcellularLocation>
</comment>
<dbReference type="Pfam" id="PF02599">
    <property type="entry name" value="CsrA"/>
    <property type="match status" value="1"/>
</dbReference>
<evidence type="ECO:0000256" key="2">
    <source>
        <dbReference type="ARBA" id="ARBA00022491"/>
    </source>
</evidence>
<dbReference type="GO" id="GO:1902208">
    <property type="term" value="P:regulation of bacterial-type flagellum assembly"/>
    <property type="evidence" value="ECO:0007669"/>
    <property type="project" value="UniProtKB-UniRule"/>
</dbReference>
<accession>A0A072NTV1</accession>
<dbReference type="GO" id="GO:0044781">
    <property type="term" value="P:bacterial-type flagellum organization"/>
    <property type="evidence" value="ECO:0007669"/>
    <property type="project" value="UniProtKB-KW"/>
</dbReference>
<protein>
    <recommendedName>
        <fullName evidence="5">Translational regulator CsrA</fullName>
    </recommendedName>
</protein>
<dbReference type="NCBIfam" id="NF002469">
    <property type="entry name" value="PRK01712.1"/>
    <property type="match status" value="1"/>
</dbReference>
<dbReference type="PANTHER" id="PTHR34984">
    <property type="entry name" value="CARBON STORAGE REGULATOR"/>
    <property type="match status" value="1"/>
</dbReference>